<dbReference type="EMBL" id="HBNR01035392">
    <property type="protein sequence ID" value="CAE4591150.1"/>
    <property type="molecule type" value="Transcribed_RNA"/>
</dbReference>
<feature type="region of interest" description="Disordered" evidence="1">
    <location>
        <begin position="113"/>
        <end position="142"/>
    </location>
</feature>
<reference evidence="2" key="1">
    <citation type="submission" date="2021-01" db="EMBL/GenBank/DDBJ databases">
        <authorList>
            <person name="Corre E."/>
            <person name="Pelletier E."/>
            <person name="Niang G."/>
            <person name="Scheremetjew M."/>
            <person name="Finn R."/>
            <person name="Kale V."/>
            <person name="Holt S."/>
            <person name="Cochrane G."/>
            <person name="Meng A."/>
            <person name="Brown T."/>
            <person name="Cohen L."/>
        </authorList>
    </citation>
    <scope>NUCLEOTIDE SEQUENCE</scope>
    <source>
        <strain evidence="2">CCMP3105</strain>
    </source>
</reference>
<organism evidence="2">
    <name type="scientific">Alexandrium monilatum</name>
    <dbReference type="NCBI Taxonomy" id="311494"/>
    <lineage>
        <taxon>Eukaryota</taxon>
        <taxon>Sar</taxon>
        <taxon>Alveolata</taxon>
        <taxon>Dinophyceae</taxon>
        <taxon>Gonyaulacales</taxon>
        <taxon>Pyrocystaceae</taxon>
        <taxon>Alexandrium</taxon>
    </lineage>
</organism>
<name>A0A7S4QQV3_9DINO</name>
<evidence type="ECO:0000256" key="1">
    <source>
        <dbReference type="SAM" id="MobiDB-lite"/>
    </source>
</evidence>
<gene>
    <name evidence="2" type="ORF">AMON00008_LOCUS24296</name>
</gene>
<dbReference type="AlphaFoldDB" id="A0A7S4QQV3"/>
<proteinExistence type="predicted"/>
<feature type="region of interest" description="Disordered" evidence="1">
    <location>
        <begin position="352"/>
        <end position="401"/>
    </location>
</feature>
<feature type="compositionally biased region" description="Low complexity" evidence="1">
    <location>
        <begin position="113"/>
        <end position="130"/>
    </location>
</feature>
<accession>A0A7S4QQV3</accession>
<evidence type="ECO:0000313" key="2">
    <source>
        <dbReference type="EMBL" id="CAE4591150.1"/>
    </source>
</evidence>
<sequence length="470" mass="50132">MTPPLHCQAAPALGPFAAVPRSLGSISPVRRRRPAEAPMVEVRSERWNALPHTRSSLGAPNMHGPQTAVFAHGPSTLVEAQRRILATVPTPTRSALTAPAECHSRSSLMPVRAFAPPPRRAASTSRARPLAEPPAPQPAATPRLSALDLAGGAAPRRAPQLVAAPRRRVHFGAVEVFEVESFKMAMKEMQDPKTKGCIACDKCGEWAPRVQRSPDQRVIRRQSKLDWICTACLQETGDSPNLGVTAEKRGSRPILQQVRSAAEYIMSGGGSRPLAEPPSSEQPFVLENDIGDSLSERSADPAGVSEGVRANAVPAGKAAPAIGLKSRLEQRPSLERLLTAAGMAVAAASTVLEKPPSTPPAPGVEVAMSARRRRASSAGPSRERRDPKTRPATHAGNGEEEISDAALVQQLVHTIHKEVKVTQICLAKHPQTLSPGKPDPWMEAMESMESALATIAEVMRGHQLVNMATL</sequence>
<protein>
    <submittedName>
        <fullName evidence="2">Uncharacterized protein</fullName>
    </submittedName>
</protein>